<keyword evidence="6" id="KW-0443">Lipid metabolism</keyword>
<evidence type="ECO:0000256" key="2">
    <source>
        <dbReference type="ARBA" id="ARBA00022679"/>
    </source>
</evidence>
<dbReference type="InterPro" id="IPR002582">
    <property type="entry name" value="ACPS"/>
</dbReference>
<evidence type="ECO:0000259" key="8">
    <source>
        <dbReference type="Pfam" id="PF01648"/>
    </source>
</evidence>
<keyword evidence="10" id="KW-1185">Reference proteome</keyword>
<accession>A0A812W9K0</accession>
<dbReference type="Gene3D" id="3.90.470.20">
    <property type="entry name" value="4'-phosphopantetheinyl transferase domain"/>
    <property type="match status" value="1"/>
</dbReference>
<evidence type="ECO:0000313" key="9">
    <source>
        <dbReference type="EMBL" id="CAE7662629.1"/>
    </source>
</evidence>
<name>A0A812W9K0_9DINO</name>
<evidence type="ECO:0000256" key="5">
    <source>
        <dbReference type="ARBA" id="ARBA00022842"/>
    </source>
</evidence>
<keyword evidence="5" id="KW-0460">Magnesium</keyword>
<dbReference type="HAMAP" id="MF_00101">
    <property type="entry name" value="AcpS"/>
    <property type="match status" value="1"/>
</dbReference>
<proteinExistence type="inferred from homology"/>
<dbReference type="Proteomes" id="UP000601435">
    <property type="component" value="Unassembled WGS sequence"/>
</dbReference>
<feature type="domain" description="4'-phosphopantetheinyl transferase" evidence="8">
    <location>
        <begin position="7"/>
        <end position="120"/>
    </location>
</feature>
<organism evidence="9 10">
    <name type="scientific">Symbiodinium necroappetens</name>
    <dbReference type="NCBI Taxonomy" id="1628268"/>
    <lineage>
        <taxon>Eukaryota</taxon>
        <taxon>Sar</taxon>
        <taxon>Alveolata</taxon>
        <taxon>Dinophyceae</taxon>
        <taxon>Suessiales</taxon>
        <taxon>Symbiodiniaceae</taxon>
        <taxon>Symbiodinium</taxon>
    </lineage>
</organism>
<dbReference type="InterPro" id="IPR004568">
    <property type="entry name" value="Ppantetheine-prot_Trfase_dom"/>
</dbReference>
<evidence type="ECO:0000256" key="4">
    <source>
        <dbReference type="ARBA" id="ARBA00022832"/>
    </source>
</evidence>
<evidence type="ECO:0000256" key="6">
    <source>
        <dbReference type="ARBA" id="ARBA00023098"/>
    </source>
</evidence>
<dbReference type="NCBIfam" id="TIGR00516">
    <property type="entry name" value="acpS"/>
    <property type="match status" value="1"/>
</dbReference>
<evidence type="ECO:0000256" key="1">
    <source>
        <dbReference type="ARBA" id="ARBA00022516"/>
    </source>
</evidence>
<dbReference type="OrthoDB" id="4251012at2759"/>
<protein>
    <submittedName>
        <fullName evidence="9">AcpS protein</fullName>
    </submittedName>
</protein>
<sequence length="127" mass="14181">MHILAHGIDIVRVHRVQHSIEEYGEKYLARVFTDVERAYAEDRPRRRFEHYAVRFAAKEAALKCLGTGWSQGIAWTDVGVVHDANGAPWLTVTGVAKRFADELGVKAWHVSLSHTDDLAMASVIAEG</sequence>
<dbReference type="GO" id="GO:0008897">
    <property type="term" value="F:holo-[acyl-carrier-protein] synthase activity"/>
    <property type="evidence" value="ECO:0007669"/>
    <property type="project" value="InterPro"/>
</dbReference>
<keyword evidence="3" id="KW-0479">Metal-binding</keyword>
<keyword evidence="7" id="KW-0275">Fatty acid biosynthesis</keyword>
<evidence type="ECO:0000313" key="10">
    <source>
        <dbReference type="Proteomes" id="UP000601435"/>
    </source>
</evidence>
<dbReference type="EMBL" id="CAJNJA010031986">
    <property type="protein sequence ID" value="CAE7662629.1"/>
    <property type="molecule type" value="Genomic_DNA"/>
</dbReference>
<evidence type="ECO:0000256" key="3">
    <source>
        <dbReference type="ARBA" id="ARBA00022723"/>
    </source>
</evidence>
<keyword evidence="1" id="KW-0444">Lipid biosynthesis</keyword>
<dbReference type="SUPFAM" id="SSF56214">
    <property type="entry name" value="4'-phosphopantetheinyl transferase"/>
    <property type="match status" value="1"/>
</dbReference>
<dbReference type="NCBIfam" id="TIGR00556">
    <property type="entry name" value="pantethn_trn"/>
    <property type="match status" value="1"/>
</dbReference>
<reference evidence="9" key="1">
    <citation type="submission" date="2021-02" db="EMBL/GenBank/DDBJ databases">
        <authorList>
            <person name="Dougan E. K."/>
            <person name="Rhodes N."/>
            <person name="Thang M."/>
            <person name="Chan C."/>
        </authorList>
    </citation>
    <scope>NUCLEOTIDE SEQUENCE</scope>
</reference>
<dbReference type="Pfam" id="PF01648">
    <property type="entry name" value="ACPS"/>
    <property type="match status" value="1"/>
</dbReference>
<keyword evidence="2" id="KW-0808">Transferase</keyword>
<comment type="caution">
    <text evidence="9">The sequence shown here is derived from an EMBL/GenBank/DDBJ whole genome shotgun (WGS) entry which is preliminary data.</text>
</comment>
<evidence type="ECO:0000256" key="7">
    <source>
        <dbReference type="ARBA" id="ARBA00023160"/>
    </source>
</evidence>
<dbReference type="InterPro" id="IPR008278">
    <property type="entry name" value="4-PPantetheinyl_Trfase_dom"/>
</dbReference>
<dbReference type="GO" id="GO:0006633">
    <property type="term" value="P:fatty acid biosynthetic process"/>
    <property type="evidence" value="ECO:0007669"/>
    <property type="project" value="UniProtKB-KW"/>
</dbReference>
<dbReference type="AlphaFoldDB" id="A0A812W9K0"/>
<gene>
    <name evidence="9" type="primary">acpS</name>
    <name evidence="9" type="ORF">SNEC2469_LOCUS18860</name>
</gene>
<dbReference type="InterPro" id="IPR037143">
    <property type="entry name" value="4-PPantetheinyl_Trfase_dom_sf"/>
</dbReference>
<keyword evidence="4" id="KW-0276">Fatty acid metabolism</keyword>
<dbReference type="GO" id="GO:0000287">
    <property type="term" value="F:magnesium ion binding"/>
    <property type="evidence" value="ECO:0007669"/>
    <property type="project" value="InterPro"/>
</dbReference>